<gene>
    <name evidence="2" type="ORF">MFIFM68171_02547</name>
</gene>
<keyword evidence="3" id="KW-1185">Reference proteome</keyword>
<dbReference type="EMBL" id="BAAFSV010000001">
    <property type="protein sequence ID" value="GAB1312337.1"/>
    <property type="molecule type" value="Genomic_DNA"/>
</dbReference>
<dbReference type="Proteomes" id="UP001628179">
    <property type="component" value="Unassembled WGS sequence"/>
</dbReference>
<evidence type="ECO:0000313" key="2">
    <source>
        <dbReference type="EMBL" id="GAB1312337.1"/>
    </source>
</evidence>
<evidence type="ECO:0000313" key="3">
    <source>
        <dbReference type="Proteomes" id="UP001628179"/>
    </source>
</evidence>
<dbReference type="InterPro" id="IPR029062">
    <property type="entry name" value="Class_I_gatase-like"/>
</dbReference>
<dbReference type="SUPFAM" id="SSF52317">
    <property type="entry name" value="Class I glutamine amidotransferase-like"/>
    <property type="match status" value="1"/>
</dbReference>
<dbReference type="PANTHER" id="PTHR43130">
    <property type="entry name" value="ARAC-FAMILY TRANSCRIPTIONAL REGULATOR"/>
    <property type="match status" value="1"/>
</dbReference>
<dbReference type="Pfam" id="PF01965">
    <property type="entry name" value="DJ-1_PfpI"/>
    <property type="match status" value="1"/>
</dbReference>
<protein>
    <submittedName>
        <fullName evidence="2">Class I glutamine amidotransferase-like protein</fullName>
    </submittedName>
</protein>
<dbReference type="InterPro" id="IPR002818">
    <property type="entry name" value="DJ-1/PfpI"/>
</dbReference>
<dbReference type="GeneID" id="98173292"/>
<evidence type="ECO:0000259" key="1">
    <source>
        <dbReference type="Pfam" id="PF01965"/>
    </source>
</evidence>
<dbReference type="RefSeq" id="XP_070914070.1">
    <property type="nucleotide sequence ID" value="XM_071057969.1"/>
</dbReference>
<dbReference type="InterPro" id="IPR052158">
    <property type="entry name" value="INH-QAR"/>
</dbReference>
<name>A0ABQ0G3J6_9PEZI</name>
<feature type="domain" description="DJ-1/PfpI" evidence="1">
    <location>
        <begin position="88"/>
        <end position="192"/>
    </location>
</feature>
<sequence length="257" mass="28449">MSTPTISTTPKKLRIGVMLEEVQLADIVGIDIFGNLSTPYVSGVIEIDAQYTKFGPSALDIEFFYIATTLETSFMTPPQSSGGSSLPKSATTIAGFKFVPNTTYDTCPRDLDIILIGGPVPTHRPPQADKFMKEAWKKTRVWMTTCIGTLWLASTGLLEGKTCTTNKEFLYMAKEMYPGTNWVRQRWVVEEKEFDGAGKGRPEDGRKGELWTAGGAGTGIDMIAHYCLQNFGHEFVNTMSLEMLELNPGGRRGQFYD</sequence>
<reference evidence="2 3" key="1">
    <citation type="submission" date="2024-09" db="EMBL/GenBank/DDBJ databases">
        <title>Itraconazole resistance in Madurella fahalii resulting from another homologue of gene encoding cytochrome P450 14-alpha sterol demethylase (CYP51).</title>
        <authorList>
            <person name="Yoshioka I."/>
            <person name="Fahal A.H."/>
            <person name="Kaneko S."/>
            <person name="Yaguchi T."/>
        </authorList>
    </citation>
    <scope>NUCLEOTIDE SEQUENCE [LARGE SCALE GENOMIC DNA]</scope>
    <source>
        <strain evidence="2 3">IFM 68171</strain>
    </source>
</reference>
<organism evidence="2 3">
    <name type="scientific">Madurella fahalii</name>
    <dbReference type="NCBI Taxonomy" id="1157608"/>
    <lineage>
        <taxon>Eukaryota</taxon>
        <taxon>Fungi</taxon>
        <taxon>Dikarya</taxon>
        <taxon>Ascomycota</taxon>
        <taxon>Pezizomycotina</taxon>
        <taxon>Sordariomycetes</taxon>
        <taxon>Sordariomycetidae</taxon>
        <taxon>Sordariales</taxon>
        <taxon>Sordariales incertae sedis</taxon>
        <taxon>Madurella</taxon>
    </lineage>
</organism>
<dbReference type="PANTHER" id="PTHR43130:SF7">
    <property type="entry name" value="DJ-1_PFPI DOMAIN-CONTAINING PROTEIN"/>
    <property type="match status" value="1"/>
</dbReference>
<proteinExistence type="predicted"/>
<accession>A0ABQ0G3J6</accession>
<comment type="caution">
    <text evidence="2">The sequence shown here is derived from an EMBL/GenBank/DDBJ whole genome shotgun (WGS) entry which is preliminary data.</text>
</comment>
<dbReference type="Gene3D" id="3.40.50.880">
    <property type="match status" value="1"/>
</dbReference>